<sequence length="83" mass="8604">SGCTLTDENSEVESISGEKGQELSCISAGWAHNLVLQNIEGDGMTVELFGGADCSSSITKMDTDGCKVIPSDTVIAAARILPK</sequence>
<reference evidence="1" key="2">
    <citation type="submission" date="2023-05" db="EMBL/GenBank/DDBJ databases">
        <authorList>
            <consortium name="Lawrence Berkeley National Laboratory"/>
            <person name="Steindorff A."/>
            <person name="Hensen N."/>
            <person name="Bonometti L."/>
            <person name="Westerberg I."/>
            <person name="Brannstrom I.O."/>
            <person name="Guillou S."/>
            <person name="Cros-Aarteil S."/>
            <person name="Calhoun S."/>
            <person name="Haridas S."/>
            <person name="Kuo A."/>
            <person name="Mondo S."/>
            <person name="Pangilinan J."/>
            <person name="Riley R."/>
            <person name="Labutti K."/>
            <person name="Andreopoulos B."/>
            <person name="Lipzen A."/>
            <person name="Chen C."/>
            <person name="Yanf M."/>
            <person name="Daum C."/>
            <person name="Ng V."/>
            <person name="Clum A."/>
            <person name="Ohm R."/>
            <person name="Martin F."/>
            <person name="Silar P."/>
            <person name="Natvig D."/>
            <person name="Lalanne C."/>
            <person name="Gautier V."/>
            <person name="Ament-Velasquez S.L."/>
            <person name="Kruys A."/>
            <person name="Hutchinson M.I."/>
            <person name="Powell A.J."/>
            <person name="Barry K."/>
            <person name="Miller A.N."/>
            <person name="Grigoriev I.V."/>
            <person name="Debuchy R."/>
            <person name="Gladieux P."/>
            <person name="Thoren M.H."/>
            <person name="Johannesson H."/>
        </authorList>
    </citation>
    <scope>NUCLEOTIDE SEQUENCE</scope>
    <source>
        <strain evidence="1">PSN309</strain>
    </source>
</reference>
<reference evidence="1" key="1">
    <citation type="journal article" date="2023" name="Mol. Phylogenet. Evol.">
        <title>Genome-scale phylogeny and comparative genomics of the fungal order Sordariales.</title>
        <authorList>
            <person name="Hensen N."/>
            <person name="Bonometti L."/>
            <person name="Westerberg I."/>
            <person name="Brannstrom I.O."/>
            <person name="Guillou S."/>
            <person name="Cros-Aarteil S."/>
            <person name="Calhoun S."/>
            <person name="Haridas S."/>
            <person name="Kuo A."/>
            <person name="Mondo S."/>
            <person name="Pangilinan J."/>
            <person name="Riley R."/>
            <person name="LaButti K."/>
            <person name="Andreopoulos B."/>
            <person name="Lipzen A."/>
            <person name="Chen C."/>
            <person name="Yan M."/>
            <person name="Daum C."/>
            <person name="Ng V."/>
            <person name="Clum A."/>
            <person name="Steindorff A."/>
            <person name="Ohm R.A."/>
            <person name="Martin F."/>
            <person name="Silar P."/>
            <person name="Natvig D.O."/>
            <person name="Lalanne C."/>
            <person name="Gautier V."/>
            <person name="Ament-Velasquez S.L."/>
            <person name="Kruys A."/>
            <person name="Hutchinson M.I."/>
            <person name="Powell A.J."/>
            <person name="Barry K."/>
            <person name="Miller A.N."/>
            <person name="Grigoriev I.V."/>
            <person name="Debuchy R."/>
            <person name="Gladieux P."/>
            <person name="Hiltunen Thoren M."/>
            <person name="Johannesson H."/>
        </authorList>
    </citation>
    <scope>NUCLEOTIDE SEQUENCE</scope>
    <source>
        <strain evidence="1">PSN309</strain>
    </source>
</reference>
<dbReference type="AlphaFoldDB" id="A0AAN7AG19"/>
<organism evidence="1 2">
    <name type="scientific">Podospora australis</name>
    <dbReference type="NCBI Taxonomy" id="1536484"/>
    <lineage>
        <taxon>Eukaryota</taxon>
        <taxon>Fungi</taxon>
        <taxon>Dikarya</taxon>
        <taxon>Ascomycota</taxon>
        <taxon>Pezizomycotina</taxon>
        <taxon>Sordariomycetes</taxon>
        <taxon>Sordariomycetidae</taxon>
        <taxon>Sordariales</taxon>
        <taxon>Podosporaceae</taxon>
        <taxon>Podospora</taxon>
    </lineage>
</organism>
<dbReference type="Proteomes" id="UP001302126">
    <property type="component" value="Unassembled WGS sequence"/>
</dbReference>
<evidence type="ECO:0000313" key="1">
    <source>
        <dbReference type="EMBL" id="KAK4184465.1"/>
    </source>
</evidence>
<dbReference type="EMBL" id="MU864487">
    <property type="protein sequence ID" value="KAK4184465.1"/>
    <property type="molecule type" value="Genomic_DNA"/>
</dbReference>
<accession>A0AAN7AG19</accession>
<keyword evidence="2" id="KW-1185">Reference proteome</keyword>
<protein>
    <submittedName>
        <fullName evidence="1">Uncharacterized protein</fullName>
    </submittedName>
</protein>
<comment type="caution">
    <text evidence="1">The sequence shown here is derived from an EMBL/GenBank/DDBJ whole genome shotgun (WGS) entry which is preliminary data.</text>
</comment>
<name>A0AAN7AG19_9PEZI</name>
<feature type="non-terminal residue" evidence="1">
    <location>
        <position position="1"/>
    </location>
</feature>
<proteinExistence type="predicted"/>
<gene>
    <name evidence="1" type="ORF">QBC35DRAFT_391607</name>
</gene>
<evidence type="ECO:0000313" key="2">
    <source>
        <dbReference type="Proteomes" id="UP001302126"/>
    </source>
</evidence>